<evidence type="ECO:0000313" key="8">
    <source>
        <dbReference type="Proteomes" id="UP000578449"/>
    </source>
</evidence>
<dbReference type="PANTHER" id="PTHR30055">
    <property type="entry name" value="HTH-TYPE TRANSCRIPTIONAL REGULATOR RUTR"/>
    <property type="match status" value="1"/>
</dbReference>
<organism evidence="7 8">
    <name type="scientific">Thermocatellispora tengchongensis</name>
    <dbReference type="NCBI Taxonomy" id="1073253"/>
    <lineage>
        <taxon>Bacteria</taxon>
        <taxon>Bacillati</taxon>
        <taxon>Actinomycetota</taxon>
        <taxon>Actinomycetes</taxon>
        <taxon>Streptosporangiales</taxon>
        <taxon>Streptosporangiaceae</taxon>
        <taxon>Thermocatellispora</taxon>
    </lineage>
</organism>
<dbReference type="EMBL" id="JACHGN010000005">
    <property type="protein sequence ID" value="MBB5132788.1"/>
    <property type="molecule type" value="Genomic_DNA"/>
</dbReference>
<dbReference type="InterPro" id="IPR001647">
    <property type="entry name" value="HTH_TetR"/>
</dbReference>
<dbReference type="GO" id="GO:0003700">
    <property type="term" value="F:DNA-binding transcription factor activity"/>
    <property type="evidence" value="ECO:0007669"/>
    <property type="project" value="TreeGrafter"/>
</dbReference>
<dbReference type="Pfam" id="PF00440">
    <property type="entry name" value="TetR_N"/>
    <property type="match status" value="1"/>
</dbReference>
<dbReference type="InterPro" id="IPR009057">
    <property type="entry name" value="Homeodomain-like_sf"/>
</dbReference>
<protein>
    <submittedName>
        <fullName evidence="7">AcrR family transcriptional regulator</fullName>
    </submittedName>
</protein>
<dbReference type="InterPro" id="IPR050109">
    <property type="entry name" value="HTH-type_TetR-like_transc_reg"/>
</dbReference>
<feature type="domain" description="HTH tetR-type" evidence="6">
    <location>
        <begin position="20"/>
        <end position="81"/>
    </location>
</feature>
<name>A0A840NZ71_9ACTN</name>
<dbReference type="PANTHER" id="PTHR30055:SF148">
    <property type="entry name" value="TETR-FAMILY TRANSCRIPTIONAL REGULATOR"/>
    <property type="match status" value="1"/>
</dbReference>
<dbReference type="Gene3D" id="1.10.357.10">
    <property type="entry name" value="Tetracycline Repressor, domain 2"/>
    <property type="match status" value="1"/>
</dbReference>
<proteinExistence type="predicted"/>
<evidence type="ECO:0000313" key="7">
    <source>
        <dbReference type="EMBL" id="MBB5132788.1"/>
    </source>
</evidence>
<dbReference type="Pfam" id="PF16859">
    <property type="entry name" value="TetR_C_11"/>
    <property type="match status" value="1"/>
</dbReference>
<keyword evidence="8" id="KW-1185">Reference proteome</keyword>
<feature type="region of interest" description="Disordered" evidence="5">
    <location>
        <begin position="1"/>
        <end position="20"/>
    </location>
</feature>
<dbReference type="Proteomes" id="UP000578449">
    <property type="component" value="Unassembled WGS sequence"/>
</dbReference>
<accession>A0A840NZ71</accession>
<dbReference type="InterPro" id="IPR011075">
    <property type="entry name" value="TetR_C"/>
</dbReference>
<evidence type="ECO:0000256" key="2">
    <source>
        <dbReference type="ARBA" id="ARBA00023125"/>
    </source>
</evidence>
<dbReference type="SUPFAM" id="SSF48498">
    <property type="entry name" value="Tetracyclin repressor-like, C-terminal domain"/>
    <property type="match status" value="1"/>
</dbReference>
<keyword evidence="2 4" id="KW-0238">DNA-binding</keyword>
<dbReference type="InterPro" id="IPR023772">
    <property type="entry name" value="DNA-bd_HTH_TetR-type_CS"/>
</dbReference>
<evidence type="ECO:0000256" key="4">
    <source>
        <dbReference type="PROSITE-ProRule" id="PRU00335"/>
    </source>
</evidence>
<sequence>MTTHGTVEATARPAGRPRSAKAEKAIIDATLDLMGEGVGISELSIEAIATRAGVGKTTIYRRWSNKEDLVVDALAALKAPLPPLPGTSVREDLICYLDAIRQESRHPRLRCVMHLAQSEYERHPRLAERFHEVAIEPRRRTLRAVLQRGIDNGELRPGLNVEIAMAAIVGTMIWLNRWQAVSAEEPPGSSAADVVDELLRGFGANPGA</sequence>
<dbReference type="PROSITE" id="PS50977">
    <property type="entry name" value="HTH_TETR_2"/>
    <property type="match status" value="1"/>
</dbReference>
<evidence type="ECO:0000256" key="5">
    <source>
        <dbReference type="SAM" id="MobiDB-lite"/>
    </source>
</evidence>
<reference evidence="7 8" key="1">
    <citation type="submission" date="2020-08" db="EMBL/GenBank/DDBJ databases">
        <title>Genomic Encyclopedia of Type Strains, Phase IV (KMG-IV): sequencing the most valuable type-strain genomes for metagenomic binning, comparative biology and taxonomic classification.</title>
        <authorList>
            <person name="Goeker M."/>
        </authorList>
    </citation>
    <scope>NUCLEOTIDE SEQUENCE [LARGE SCALE GENOMIC DNA]</scope>
    <source>
        <strain evidence="7 8">DSM 45615</strain>
    </source>
</reference>
<dbReference type="GO" id="GO:0000976">
    <property type="term" value="F:transcription cis-regulatory region binding"/>
    <property type="evidence" value="ECO:0007669"/>
    <property type="project" value="TreeGrafter"/>
</dbReference>
<dbReference type="InterPro" id="IPR036271">
    <property type="entry name" value="Tet_transcr_reg_TetR-rel_C_sf"/>
</dbReference>
<gene>
    <name evidence="7" type="ORF">HNP84_002509</name>
</gene>
<dbReference type="SUPFAM" id="SSF46689">
    <property type="entry name" value="Homeodomain-like"/>
    <property type="match status" value="1"/>
</dbReference>
<feature type="DNA-binding region" description="H-T-H motif" evidence="4">
    <location>
        <begin position="44"/>
        <end position="63"/>
    </location>
</feature>
<evidence type="ECO:0000256" key="3">
    <source>
        <dbReference type="ARBA" id="ARBA00023163"/>
    </source>
</evidence>
<keyword evidence="1" id="KW-0805">Transcription regulation</keyword>
<dbReference type="AlphaFoldDB" id="A0A840NZ71"/>
<dbReference type="RefSeq" id="WP_185049802.1">
    <property type="nucleotide sequence ID" value="NZ_BAABIX010000005.1"/>
</dbReference>
<evidence type="ECO:0000259" key="6">
    <source>
        <dbReference type="PROSITE" id="PS50977"/>
    </source>
</evidence>
<keyword evidence="3" id="KW-0804">Transcription</keyword>
<comment type="caution">
    <text evidence="7">The sequence shown here is derived from an EMBL/GenBank/DDBJ whole genome shotgun (WGS) entry which is preliminary data.</text>
</comment>
<dbReference type="Gene3D" id="1.10.10.60">
    <property type="entry name" value="Homeodomain-like"/>
    <property type="match status" value="1"/>
</dbReference>
<dbReference type="PROSITE" id="PS01081">
    <property type="entry name" value="HTH_TETR_1"/>
    <property type="match status" value="1"/>
</dbReference>
<evidence type="ECO:0000256" key="1">
    <source>
        <dbReference type="ARBA" id="ARBA00023015"/>
    </source>
</evidence>